<dbReference type="EMBL" id="LCYN01000017">
    <property type="protein sequence ID" value="KKZ95929.1"/>
    <property type="molecule type" value="Genomic_DNA"/>
</dbReference>
<dbReference type="Proteomes" id="UP000035350">
    <property type="component" value="Unassembled WGS sequence"/>
</dbReference>
<evidence type="ECO:0000313" key="8">
    <source>
        <dbReference type="Proteomes" id="UP000035350"/>
    </source>
</evidence>
<dbReference type="InterPro" id="IPR006059">
    <property type="entry name" value="SBP"/>
</dbReference>
<dbReference type="Pfam" id="PF01547">
    <property type="entry name" value="SBP_bac_1"/>
    <property type="match status" value="1"/>
</dbReference>
<evidence type="ECO:0000256" key="6">
    <source>
        <dbReference type="SAM" id="SignalP"/>
    </source>
</evidence>
<evidence type="ECO:0000256" key="3">
    <source>
        <dbReference type="ARBA" id="ARBA00023136"/>
    </source>
</evidence>
<dbReference type="PANTHER" id="PTHR43649">
    <property type="entry name" value="ARABINOSE-BINDING PROTEIN-RELATED"/>
    <property type="match status" value="1"/>
</dbReference>
<dbReference type="RefSeq" id="WP_046958424.1">
    <property type="nucleotide sequence ID" value="NZ_LCYN01000017.1"/>
</dbReference>
<accession>A0A0G8C8Z5</accession>
<feature type="signal peptide" evidence="6">
    <location>
        <begin position="1"/>
        <end position="18"/>
    </location>
</feature>
<dbReference type="AlphaFoldDB" id="A0A0G8C8Z5"/>
<evidence type="ECO:0000313" key="7">
    <source>
        <dbReference type="EMBL" id="KKZ95929.1"/>
    </source>
</evidence>
<keyword evidence="3" id="KW-0472">Membrane</keyword>
<evidence type="ECO:0000256" key="4">
    <source>
        <dbReference type="ARBA" id="ARBA00023139"/>
    </source>
</evidence>
<keyword evidence="4" id="KW-0564">Palmitate</keyword>
<keyword evidence="1" id="KW-1003">Cell membrane</keyword>
<evidence type="ECO:0000256" key="5">
    <source>
        <dbReference type="ARBA" id="ARBA00023288"/>
    </source>
</evidence>
<keyword evidence="2 6" id="KW-0732">Signal</keyword>
<keyword evidence="5" id="KW-0449">Lipoprotein</keyword>
<reference evidence="8" key="2">
    <citation type="submission" date="2015-04" db="EMBL/GenBank/DDBJ databases">
        <title>Draft Genome Sequences of Eight Spore-Forming Food Isolates of Bacillus cereus Genome sequencing.</title>
        <authorList>
            <person name="Krawcyk A.O."/>
            <person name="de Jong A."/>
            <person name="Eijlander R.T."/>
            <person name="Berendsen E.M."/>
            <person name="Holsappel S."/>
            <person name="Wells-Bennik M."/>
            <person name="Kuipers O.P."/>
        </authorList>
    </citation>
    <scope>NUCLEOTIDE SEQUENCE [LARGE SCALE GENOMIC DNA]</scope>
    <source>
        <strain evidence="8">B4147</strain>
    </source>
</reference>
<reference evidence="7 8" key="1">
    <citation type="journal article" date="2015" name="Genome Announc.">
        <title>Next-Generation Whole-Genome Sequencing of Eight Strains of Bacillus cereus, Isolated from Food.</title>
        <authorList>
            <person name="Krawczyk A.O."/>
            <person name="de Jong A."/>
            <person name="Eijlander R.T."/>
            <person name="Berendsen E.M."/>
            <person name="Holsappel S."/>
            <person name="Wells-Bennik M.H."/>
            <person name="Kuipers O.P."/>
        </authorList>
    </citation>
    <scope>NUCLEOTIDE SEQUENCE [LARGE SCALE GENOMIC DNA]</scope>
    <source>
        <strain evidence="7 8">B4147</strain>
    </source>
</reference>
<name>A0A0G8C8Z5_9BACI</name>
<proteinExistence type="predicted"/>
<comment type="caution">
    <text evidence="7">The sequence shown here is derived from an EMBL/GenBank/DDBJ whole genome shotgun (WGS) entry which is preliminary data.</text>
</comment>
<dbReference type="PATRIC" id="fig|1396.433.peg.2011"/>
<evidence type="ECO:0000256" key="2">
    <source>
        <dbReference type="ARBA" id="ARBA00022729"/>
    </source>
</evidence>
<dbReference type="PROSITE" id="PS51257">
    <property type="entry name" value="PROKAR_LIPOPROTEIN"/>
    <property type="match status" value="1"/>
</dbReference>
<dbReference type="Gene3D" id="3.40.190.10">
    <property type="entry name" value="Periplasmic binding protein-like II"/>
    <property type="match status" value="1"/>
</dbReference>
<dbReference type="SUPFAM" id="SSF53850">
    <property type="entry name" value="Periplasmic binding protein-like II"/>
    <property type="match status" value="1"/>
</dbReference>
<feature type="chain" id="PRO_5039119406" description="ABC transporter substrate-binding protein" evidence="6">
    <location>
        <begin position="19"/>
        <end position="451"/>
    </location>
</feature>
<evidence type="ECO:0000256" key="1">
    <source>
        <dbReference type="ARBA" id="ARBA00022475"/>
    </source>
</evidence>
<sequence length="451" mass="51206">MKKVCMMLVASLSISFMAGCGNSNSKEERKSKDGKTIVEVSTLRDTRFLKYAEKLYEQKNPNIDIQVRSTYPEGPPKKKMSDKEWEIFEEKMFSKMNTELLAGKGSDVIVLDSLPQEKYVKKGLLTDLGEMMEQDKSFDKNQYFSNILDNSKINGKLYGIPAYFWLSGLLGNDTAIQQSGVKINDKEWTWSEFTSIGKELVNKGPLKHVMNGIEPEYMLKLLVQDHFAELVDKASGKANFQSDLFVQMLENVKKMYDEKIITEDGLPVKETYFSPMQIMSVKNYFNFGNRLDITGAKTYQSPHIAGQKRGIAFTPETTVGINEKSPVKKQAWDFLKFLISEEIQKKWCDYSDDTSSRVPSNFPIHKAVYEQQIKALKEKGKIEDPDGDIKVTENDIQELEKMVAEISVQASEGTKVESIIAEESNSYFSGQKSAKDVAALIQNRVTTFINE</sequence>
<protein>
    <recommendedName>
        <fullName evidence="9">ABC transporter substrate-binding protein</fullName>
    </recommendedName>
</protein>
<dbReference type="InterPro" id="IPR050490">
    <property type="entry name" value="Bact_solute-bd_prot1"/>
</dbReference>
<gene>
    <name evidence="7" type="ORF">B4147_5170</name>
</gene>
<evidence type="ECO:0008006" key="9">
    <source>
        <dbReference type="Google" id="ProtNLM"/>
    </source>
</evidence>
<dbReference type="PANTHER" id="PTHR43649:SF33">
    <property type="entry name" value="POLYGALACTURONAN_RHAMNOGALACTURONAN-BINDING PROTEIN YTCQ"/>
    <property type="match status" value="1"/>
</dbReference>
<organism evidence="7 8">
    <name type="scientific">Bacillus wiedmannii</name>
    <dbReference type="NCBI Taxonomy" id="1890302"/>
    <lineage>
        <taxon>Bacteria</taxon>
        <taxon>Bacillati</taxon>
        <taxon>Bacillota</taxon>
        <taxon>Bacilli</taxon>
        <taxon>Bacillales</taxon>
        <taxon>Bacillaceae</taxon>
        <taxon>Bacillus</taxon>
        <taxon>Bacillus cereus group</taxon>
    </lineage>
</organism>